<gene>
    <name evidence="2" type="ORF">K443DRAFT_126561</name>
</gene>
<accession>A0A0C9WQX9</accession>
<evidence type="ECO:0000313" key="2">
    <source>
        <dbReference type="EMBL" id="KIJ90198.1"/>
    </source>
</evidence>
<dbReference type="AlphaFoldDB" id="A0A0C9WQX9"/>
<reference evidence="3" key="2">
    <citation type="submission" date="2015-01" db="EMBL/GenBank/DDBJ databases">
        <title>Evolutionary Origins and Diversification of the Mycorrhizal Mutualists.</title>
        <authorList>
            <consortium name="DOE Joint Genome Institute"/>
            <consortium name="Mycorrhizal Genomics Consortium"/>
            <person name="Kohler A."/>
            <person name="Kuo A."/>
            <person name="Nagy L.G."/>
            <person name="Floudas D."/>
            <person name="Copeland A."/>
            <person name="Barry K.W."/>
            <person name="Cichocki N."/>
            <person name="Veneault-Fourrey C."/>
            <person name="LaButti K."/>
            <person name="Lindquist E.A."/>
            <person name="Lipzen A."/>
            <person name="Lundell T."/>
            <person name="Morin E."/>
            <person name="Murat C."/>
            <person name="Riley R."/>
            <person name="Ohm R."/>
            <person name="Sun H."/>
            <person name="Tunlid A."/>
            <person name="Henrissat B."/>
            <person name="Grigoriev I.V."/>
            <person name="Hibbett D.S."/>
            <person name="Martin F."/>
        </authorList>
    </citation>
    <scope>NUCLEOTIDE SEQUENCE [LARGE SCALE GENOMIC DNA]</scope>
    <source>
        <strain evidence="3">LaAM-08-1</strain>
    </source>
</reference>
<reference evidence="2 3" key="1">
    <citation type="submission" date="2014-04" db="EMBL/GenBank/DDBJ databases">
        <authorList>
            <consortium name="DOE Joint Genome Institute"/>
            <person name="Kuo A."/>
            <person name="Kohler A."/>
            <person name="Nagy L.G."/>
            <person name="Floudas D."/>
            <person name="Copeland A."/>
            <person name="Barry K.W."/>
            <person name="Cichocki N."/>
            <person name="Veneault-Fourrey C."/>
            <person name="LaButti K."/>
            <person name="Lindquist E.A."/>
            <person name="Lipzen A."/>
            <person name="Lundell T."/>
            <person name="Morin E."/>
            <person name="Murat C."/>
            <person name="Sun H."/>
            <person name="Tunlid A."/>
            <person name="Henrissat B."/>
            <person name="Grigoriev I.V."/>
            <person name="Hibbett D.S."/>
            <person name="Martin F."/>
            <person name="Nordberg H.P."/>
            <person name="Cantor M.N."/>
            <person name="Hua S.X."/>
        </authorList>
    </citation>
    <scope>NUCLEOTIDE SEQUENCE [LARGE SCALE GENOMIC DNA]</scope>
    <source>
        <strain evidence="2 3">LaAM-08-1</strain>
    </source>
</reference>
<feature type="region of interest" description="Disordered" evidence="1">
    <location>
        <begin position="60"/>
        <end position="104"/>
    </location>
</feature>
<feature type="compositionally biased region" description="Polar residues" evidence="1">
    <location>
        <begin position="69"/>
        <end position="103"/>
    </location>
</feature>
<evidence type="ECO:0000256" key="1">
    <source>
        <dbReference type="SAM" id="MobiDB-lite"/>
    </source>
</evidence>
<proteinExistence type="predicted"/>
<name>A0A0C9WQX9_9AGAR</name>
<dbReference type="HOGENOM" id="CLU_1315572_0_0_1"/>
<dbReference type="EMBL" id="KN839252">
    <property type="protein sequence ID" value="KIJ90198.1"/>
    <property type="molecule type" value="Genomic_DNA"/>
</dbReference>
<dbReference type="Proteomes" id="UP000054477">
    <property type="component" value="Unassembled WGS sequence"/>
</dbReference>
<sequence length="209" mass="23568">MTNLGKDRLRMWFCTAFKCNGKFVSNAELRIHKARSDEIAQEAALKEVERDIVKMTLLDTLPTPATPKSPLTGNKHPQQSSHASSTNSPSVVPKANTSPSPSSDIVREEGAFRVLYDVDRQIDNHFKEAKTVLAKWDPNGALRQSMEARFSTRRDAAKFLRTECAWFSDLGARLQCAPARGDDVNRYFMNAMIERTKNISEDIKQHLSK</sequence>
<evidence type="ECO:0000313" key="3">
    <source>
        <dbReference type="Proteomes" id="UP000054477"/>
    </source>
</evidence>
<protein>
    <submittedName>
        <fullName evidence="2">Unplaced genomic scaffold K443scaffold_717, whole genome shotgun sequence</fullName>
    </submittedName>
</protein>
<organism evidence="2 3">
    <name type="scientific">Laccaria amethystina LaAM-08-1</name>
    <dbReference type="NCBI Taxonomy" id="1095629"/>
    <lineage>
        <taxon>Eukaryota</taxon>
        <taxon>Fungi</taxon>
        <taxon>Dikarya</taxon>
        <taxon>Basidiomycota</taxon>
        <taxon>Agaricomycotina</taxon>
        <taxon>Agaricomycetes</taxon>
        <taxon>Agaricomycetidae</taxon>
        <taxon>Agaricales</taxon>
        <taxon>Agaricineae</taxon>
        <taxon>Hydnangiaceae</taxon>
        <taxon>Laccaria</taxon>
    </lineage>
</organism>
<keyword evidence="3" id="KW-1185">Reference proteome</keyword>
<dbReference type="STRING" id="1095629.A0A0C9WQX9"/>